<dbReference type="Pfam" id="PF06905">
    <property type="entry name" value="FAIM1"/>
    <property type="match status" value="1"/>
</dbReference>
<dbReference type="EMBL" id="JAZGQO010000001">
    <property type="protein sequence ID" value="KAK6195278.1"/>
    <property type="molecule type" value="Genomic_DNA"/>
</dbReference>
<evidence type="ECO:0000313" key="1">
    <source>
        <dbReference type="EMBL" id="KAK6195278.1"/>
    </source>
</evidence>
<proteinExistence type="predicted"/>
<protein>
    <submittedName>
        <fullName evidence="1">Uncharacterized protein</fullName>
    </submittedName>
</protein>
<dbReference type="Gene3D" id="2.40.128.180">
    <property type="match status" value="1"/>
</dbReference>
<keyword evidence="2" id="KW-1185">Reference proteome</keyword>
<sequence>MSVMLTACKDAVNGKRALERALKKRMERKEEKRQARWDALVDKLGHIPPESDASKVWTFLMEGEPFSIVLYRDSLNVYCNGEEIETLNEFCDDGAIIDFELNGHKARIKTTAGGSRSEGMTFALTIDGGIVPGK</sequence>
<reference evidence="1 2" key="1">
    <citation type="submission" date="2024-01" db="EMBL/GenBank/DDBJ databases">
        <title>The genome of the rayed Mediterranean limpet Patella caerulea (Linnaeus, 1758).</title>
        <authorList>
            <person name="Anh-Thu Weber A."/>
            <person name="Halstead-Nussloch G."/>
        </authorList>
    </citation>
    <scope>NUCLEOTIDE SEQUENCE [LARGE SCALE GENOMIC DNA]</scope>
    <source>
        <strain evidence="1">AATW-2023a</strain>
        <tissue evidence="1">Whole specimen</tissue>
    </source>
</reference>
<comment type="caution">
    <text evidence="1">The sequence shown here is derived from an EMBL/GenBank/DDBJ whole genome shotgun (WGS) entry which is preliminary data.</text>
</comment>
<organism evidence="1 2">
    <name type="scientific">Patella caerulea</name>
    <name type="common">Rayed Mediterranean limpet</name>
    <dbReference type="NCBI Taxonomy" id="87958"/>
    <lineage>
        <taxon>Eukaryota</taxon>
        <taxon>Metazoa</taxon>
        <taxon>Spiralia</taxon>
        <taxon>Lophotrochozoa</taxon>
        <taxon>Mollusca</taxon>
        <taxon>Gastropoda</taxon>
        <taxon>Patellogastropoda</taxon>
        <taxon>Patelloidea</taxon>
        <taxon>Patellidae</taxon>
        <taxon>Patella</taxon>
    </lineage>
</organism>
<dbReference type="InterPro" id="IPR010695">
    <property type="entry name" value="FAIM1"/>
</dbReference>
<dbReference type="AlphaFoldDB" id="A0AAN8KHS1"/>
<name>A0AAN8KHS1_PATCE</name>
<dbReference type="Proteomes" id="UP001347796">
    <property type="component" value="Unassembled WGS sequence"/>
</dbReference>
<evidence type="ECO:0000313" key="2">
    <source>
        <dbReference type="Proteomes" id="UP001347796"/>
    </source>
</evidence>
<dbReference type="PANTHER" id="PTHR13088">
    <property type="entry name" value="FAS APOPTOTIC INHIBITORY MOLECULE FAIM"/>
    <property type="match status" value="1"/>
</dbReference>
<accession>A0AAN8KHS1</accession>
<gene>
    <name evidence="1" type="ORF">SNE40_000743</name>
</gene>
<dbReference type="PANTHER" id="PTHR13088:SF3">
    <property type="entry name" value="FAS APOPTOTIC INHIBITORY MOLECULE 1"/>
    <property type="match status" value="1"/>
</dbReference>
<dbReference type="GO" id="GO:1902042">
    <property type="term" value="P:negative regulation of extrinsic apoptotic signaling pathway via death domain receptors"/>
    <property type="evidence" value="ECO:0007669"/>
    <property type="project" value="TreeGrafter"/>
</dbReference>
<dbReference type="InterPro" id="IPR038513">
    <property type="entry name" value="FAIM1_dom_sf"/>
</dbReference>